<accession>A0A7H0YBN2</accession>
<reference evidence="3 4" key="1">
    <citation type="submission" date="2020-09" db="EMBL/GenBank/DDBJ databases">
        <title>Characterization of Paenibacillus peoriae strain ZF390 with broad-spectrum antimicrobial activity as a potential biocontrol agent.</title>
        <authorList>
            <person name="Li L."/>
            <person name="Zhao Y."/>
            <person name="Li B."/>
            <person name="Xie X."/>
        </authorList>
    </citation>
    <scope>NUCLEOTIDE SEQUENCE [LARGE SCALE GENOMIC DNA]</scope>
    <source>
        <strain evidence="3 4">ZF390</strain>
    </source>
</reference>
<dbReference type="EMBL" id="CP061172">
    <property type="protein sequence ID" value="QNR68490.1"/>
    <property type="molecule type" value="Genomic_DNA"/>
</dbReference>
<dbReference type="Proteomes" id="UP000516384">
    <property type="component" value="Chromosome"/>
</dbReference>
<evidence type="ECO:0000313" key="3">
    <source>
        <dbReference type="EMBL" id="QNR68490.1"/>
    </source>
</evidence>
<evidence type="ECO:0000259" key="2">
    <source>
        <dbReference type="Pfam" id="PF00656"/>
    </source>
</evidence>
<name>A0A7H0YBN2_9BACL</name>
<organism evidence="3 4">
    <name type="scientific">Paenibacillus peoriae</name>
    <dbReference type="NCBI Taxonomy" id="59893"/>
    <lineage>
        <taxon>Bacteria</taxon>
        <taxon>Bacillati</taxon>
        <taxon>Bacillota</taxon>
        <taxon>Bacilli</taxon>
        <taxon>Bacillales</taxon>
        <taxon>Paenibacillaceae</taxon>
        <taxon>Paenibacillus</taxon>
    </lineage>
</organism>
<dbReference type="InterPro" id="IPR029030">
    <property type="entry name" value="Caspase-like_dom_sf"/>
</dbReference>
<dbReference type="GO" id="GO:0004197">
    <property type="term" value="F:cysteine-type endopeptidase activity"/>
    <property type="evidence" value="ECO:0007669"/>
    <property type="project" value="InterPro"/>
</dbReference>
<dbReference type="Pfam" id="PF00656">
    <property type="entry name" value="Peptidase_C14"/>
    <property type="match status" value="1"/>
</dbReference>
<dbReference type="GO" id="GO:0006508">
    <property type="term" value="P:proteolysis"/>
    <property type="evidence" value="ECO:0007669"/>
    <property type="project" value="InterPro"/>
</dbReference>
<gene>
    <name evidence="3" type="ORF">IAQ67_05380</name>
</gene>
<dbReference type="RefSeq" id="WP_190298766.1">
    <property type="nucleotide sequence ID" value="NZ_CP061172.1"/>
</dbReference>
<dbReference type="Gene3D" id="3.40.50.1460">
    <property type="match status" value="1"/>
</dbReference>
<sequence>MNSGFYGNTFAVIIAVENYQFRIKTVDYARNDAIAFQQWLINNLKVPQENIKLWLDVDATKSALNEELQYEISNLTESDRFIFYYAGHGFYDGGYNKITTWDTHPNNIQETTVSLNRILMEPLRNSRCNQCLIFIDACASYIDEQLVSRDFIADMNTKEFSDFVRSSNYRAMFLSCSRGEKSYGSPELGHGIWTHFLIKALNGEAPEAVERERFITSTSLQNYLSKIVPDYIKSSTDIRGTQKPWAEVSSSNTFIIFEVSGASSEGSNNYIDFIFIPERLIIDFENDLIIAHLRGLENDGRHFPMYDYEGLKEIDVEAYCIRISKLKNEIRKILEEIMDFLMEYEWEKEVIFERSDDKFNISAFLYEDDKTREITVSLGLSLKISGLHPMGDTIFDSEFDVANDELKIYTDSSDYNLKEVEIQEIFSDCWGEIRRYFLLEKEIEKELLNEIDE</sequence>
<evidence type="ECO:0000313" key="4">
    <source>
        <dbReference type="Proteomes" id="UP000516384"/>
    </source>
</evidence>
<dbReference type="AlphaFoldDB" id="A0A7H0YBN2"/>
<feature type="domain" description="Peptidase C14 caspase" evidence="2">
    <location>
        <begin position="10"/>
        <end position="248"/>
    </location>
</feature>
<protein>
    <submittedName>
        <fullName evidence="3">Caspase family protein</fullName>
    </submittedName>
</protein>
<evidence type="ECO:0000256" key="1">
    <source>
        <dbReference type="SAM" id="Coils"/>
    </source>
</evidence>
<dbReference type="InterPro" id="IPR011600">
    <property type="entry name" value="Pept_C14_caspase"/>
</dbReference>
<proteinExistence type="predicted"/>
<feature type="coiled-coil region" evidence="1">
    <location>
        <begin position="316"/>
        <end position="343"/>
    </location>
</feature>
<keyword evidence="1" id="KW-0175">Coiled coil</keyword>
<dbReference type="SUPFAM" id="SSF52129">
    <property type="entry name" value="Caspase-like"/>
    <property type="match status" value="1"/>
</dbReference>